<dbReference type="OMA" id="MRQPESF"/>
<sequence>MPPGMKYWDDCVDPEDMLAMWSHVDVRKEWIAAGEAPGSKVHMSRNPDGHPYLTQTEMRAVAELIIGRHFKRRLDPSMICAIAEIESHRQPLAHRYEPKLKEASTGLMQVLASTAEWLVKDMSFNAYSADMLYRPFVCVYFGAAYLKWLSTYEHKRRSEEFMVRAYNSGPKHATSKFTLGYWNRYLQAKQNLPIGRELPVLESPASTPAPAHLGRQWIYWEERTSAQDMAEMWRQPDVKKEWTKAGEKPGKVRFSRDTQMRPFVTRTELKAIAGIIVSRYFTDRGISPAMLCTLADISSKRLLFGLESPTGLMQTPYTTALWLYSDLGYKSYRLRSCEDLTKPFVSMYFGAAYVSWLAGYKNRTRSDQFIVQSYRGGPLCVDSAEAGPFWLKYLDTLPEYHPRPKSQQGSCTIQ</sequence>
<evidence type="ECO:0000259" key="1">
    <source>
        <dbReference type="Pfam" id="PF01464"/>
    </source>
</evidence>
<keyword evidence="3" id="KW-1185">Reference proteome</keyword>
<gene>
    <name evidence="2" type="ORF">SELMODRAFT_179644</name>
</gene>
<protein>
    <recommendedName>
        <fullName evidence="1">Transglycosylase SLT domain-containing protein</fullName>
    </recommendedName>
</protein>
<feature type="domain" description="Transglycosylase SLT" evidence="1">
    <location>
        <begin position="65"/>
        <end position="177"/>
    </location>
</feature>
<dbReference type="AlphaFoldDB" id="D8SH47"/>
<dbReference type="PANTHER" id="PTHR37179:SF1">
    <property type="entry name" value="TRANSGLYCOSYLASE"/>
    <property type="match status" value="1"/>
</dbReference>
<reference evidence="2 3" key="1">
    <citation type="journal article" date="2011" name="Science">
        <title>The Selaginella genome identifies genetic changes associated with the evolution of vascular plants.</title>
        <authorList>
            <person name="Banks J.A."/>
            <person name="Nishiyama T."/>
            <person name="Hasebe M."/>
            <person name="Bowman J.L."/>
            <person name="Gribskov M."/>
            <person name="dePamphilis C."/>
            <person name="Albert V.A."/>
            <person name="Aono N."/>
            <person name="Aoyama T."/>
            <person name="Ambrose B.A."/>
            <person name="Ashton N.W."/>
            <person name="Axtell M.J."/>
            <person name="Barker E."/>
            <person name="Barker M.S."/>
            <person name="Bennetzen J.L."/>
            <person name="Bonawitz N.D."/>
            <person name="Chapple C."/>
            <person name="Cheng C."/>
            <person name="Correa L.G."/>
            <person name="Dacre M."/>
            <person name="DeBarry J."/>
            <person name="Dreyer I."/>
            <person name="Elias M."/>
            <person name="Engstrom E.M."/>
            <person name="Estelle M."/>
            <person name="Feng L."/>
            <person name="Finet C."/>
            <person name="Floyd S.K."/>
            <person name="Frommer W.B."/>
            <person name="Fujita T."/>
            <person name="Gramzow L."/>
            <person name="Gutensohn M."/>
            <person name="Harholt J."/>
            <person name="Hattori M."/>
            <person name="Heyl A."/>
            <person name="Hirai T."/>
            <person name="Hiwatashi Y."/>
            <person name="Ishikawa M."/>
            <person name="Iwata M."/>
            <person name="Karol K.G."/>
            <person name="Koehler B."/>
            <person name="Kolukisaoglu U."/>
            <person name="Kubo M."/>
            <person name="Kurata T."/>
            <person name="Lalonde S."/>
            <person name="Li K."/>
            <person name="Li Y."/>
            <person name="Litt A."/>
            <person name="Lyons E."/>
            <person name="Manning G."/>
            <person name="Maruyama T."/>
            <person name="Michael T.P."/>
            <person name="Mikami K."/>
            <person name="Miyazaki S."/>
            <person name="Morinaga S."/>
            <person name="Murata T."/>
            <person name="Mueller-Roeber B."/>
            <person name="Nelson D.R."/>
            <person name="Obara M."/>
            <person name="Oguri Y."/>
            <person name="Olmstead R.G."/>
            <person name="Onodera N."/>
            <person name="Petersen B.L."/>
            <person name="Pils B."/>
            <person name="Prigge M."/>
            <person name="Rensing S.A."/>
            <person name="Riano-Pachon D.M."/>
            <person name="Roberts A.W."/>
            <person name="Sato Y."/>
            <person name="Scheller H.V."/>
            <person name="Schulz B."/>
            <person name="Schulz C."/>
            <person name="Shakirov E.V."/>
            <person name="Shibagaki N."/>
            <person name="Shinohara N."/>
            <person name="Shippen D.E."/>
            <person name="Soerensen I."/>
            <person name="Sotooka R."/>
            <person name="Sugimoto N."/>
            <person name="Sugita M."/>
            <person name="Sumikawa N."/>
            <person name="Tanurdzic M."/>
            <person name="Theissen G."/>
            <person name="Ulvskov P."/>
            <person name="Wakazuki S."/>
            <person name="Weng J.K."/>
            <person name="Willats W.W."/>
            <person name="Wipf D."/>
            <person name="Wolf P.G."/>
            <person name="Yang L."/>
            <person name="Zimmer A.D."/>
            <person name="Zhu Q."/>
            <person name="Mitros T."/>
            <person name="Hellsten U."/>
            <person name="Loque D."/>
            <person name="Otillar R."/>
            <person name="Salamov A."/>
            <person name="Schmutz J."/>
            <person name="Shapiro H."/>
            <person name="Lindquist E."/>
            <person name="Lucas S."/>
            <person name="Rokhsar D."/>
            <person name="Grigoriev I.V."/>
        </authorList>
    </citation>
    <scope>NUCLEOTIDE SEQUENCE [LARGE SCALE GENOMIC DNA]</scope>
</reference>
<dbReference type="KEGG" id="smo:SELMODRAFT_179644"/>
<organism evidence="3">
    <name type="scientific">Selaginella moellendorffii</name>
    <name type="common">Spikemoss</name>
    <dbReference type="NCBI Taxonomy" id="88036"/>
    <lineage>
        <taxon>Eukaryota</taxon>
        <taxon>Viridiplantae</taxon>
        <taxon>Streptophyta</taxon>
        <taxon>Embryophyta</taxon>
        <taxon>Tracheophyta</taxon>
        <taxon>Lycopodiopsida</taxon>
        <taxon>Selaginellales</taxon>
        <taxon>Selaginellaceae</taxon>
        <taxon>Selaginella</taxon>
    </lineage>
</organism>
<dbReference type="SUPFAM" id="SSF53955">
    <property type="entry name" value="Lysozyme-like"/>
    <property type="match status" value="2"/>
</dbReference>
<dbReference type="HOGENOM" id="CLU_034798_1_0_1"/>
<dbReference type="eggNOG" id="ENOG502QQ89">
    <property type="taxonomic scope" value="Eukaryota"/>
</dbReference>
<dbReference type="InterPro" id="IPR008258">
    <property type="entry name" value="Transglycosylase_SLT_dom_1"/>
</dbReference>
<dbReference type="Gramene" id="EFJ16460">
    <property type="protein sequence ID" value="EFJ16460"/>
    <property type="gene ID" value="SELMODRAFT_179644"/>
</dbReference>
<dbReference type="Gene3D" id="1.10.530.10">
    <property type="match status" value="2"/>
</dbReference>
<dbReference type="Pfam" id="PF01464">
    <property type="entry name" value="SLT"/>
    <property type="match status" value="1"/>
</dbReference>
<evidence type="ECO:0000313" key="2">
    <source>
        <dbReference type="EMBL" id="EFJ16460.1"/>
    </source>
</evidence>
<proteinExistence type="predicted"/>
<dbReference type="Proteomes" id="UP000001514">
    <property type="component" value="Unassembled WGS sequence"/>
</dbReference>
<dbReference type="InParanoid" id="D8SH47"/>
<name>D8SH47_SELML</name>
<accession>D8SH47</accession>
<evidence type="ECO:0000313" key="3">
    <source>
        <dbReference type="Proteomes" id="UP000001514"/>
    </source>
</evidence>
<dbReference type="EMBL" id="GL377619">
    <property type="protein sequence ID" value="EFJ16460.1"/>
    <property type="molecule type" value="Genomic_DNA"/>
</dbReference>
<dbReference type="PANTHER" id="PTHR37179">
    <property type="entry name" value="TRANSGLYCOSYLASE"/>
    <property type="match status" value="1"/>
</dbReference>
<dbReference type="InterPro" id="IPR023346">
    <property type="entry name" value="Lysozyme-like_dom_sf"/>
</dbReference>